<keyword evidence="3" id="KW-0804">Transcription</keyword>
<dbReference type="SMART" id="SM00354">
    <property type="entry name" value="HTH_LACI"/>
    <property type="match status" value="1"/>
</dbReference>
<keyword evidence="2" id="KW-0238">DNA-binding</keyword>
<keyword evidence="1" id="KW-0805">Transcription regulation</keyword>
<dbReference type="InterPro" id="IPR001761">
    <property type="entry name" value="Peripla_BP/Lac1_sug-bd_dom"/>
</dbReference>
<dbReference type="Gene3D" id="1.10.260.40">
    <property type="entry name" value="lambda repressor-like DNA-binding domains"/>
    <property type="match status" value="1"/>
</dbReference>
<evidence type="ECO:0000259" key="4">
    <source>
        <dbReference type="PROSITE" id="PS50932"/>
    </source>
</evidence>
<dbReference type="PANTHER" id="PTHR30146">
    <property type="entry name" value="LACI-RELATED TRANSCRIPTIONAL REPRESSOR"/>
    <property type="match status" value="1"/>
</dbReference>
<dbReference type="SUPFAM" id="SSF47413">
    <property type="entry name" value="lambda repressor-like DNA-binding domains"/>
    <property type="match status" value="1"/>
</dbReference>
<dbReference type="GO" id="GO:0000976">
    <property type="term" value="F:transcription cis-regulatory region binding"/>
    <property type="evidence" value="ECO:0007669"/>
    <property type="project" value="TreeGrafter"/>
</dbReference>
<accession>A0A4R3KWR2</accession>
<dbReference type="InterPro" id="IPR000843">
    <property type="entry name" value="HTH_LacI"/>
</dbReference>
<dbReference type="InterPro" id="IPR010982">
    <property type="entry name" value="Lambda_DNA-bd_dom_sf"/>
</dbReference>
<dbReference type="SUPFAM" id="SSF53822">
    <property type="entry name" value="Periplasmic binding protein-like I"/>
    <property type="match status" value="1"/>
</dbReference>
<evidence type="ECO:0000313" key="6">
    <source>
        <dbReference type="Proteomes" id="UP000295807"/>
    </source>
</evidence>
<dbReference type="PROSITE" id="PS50932">
    <property type="entry name" value="HTH_LACI_2"/>
    <property type="match status" value="1"/>
</dbReference>
<name>A0A4R3KWR2_9SPHI</name>
<protein>
    <submittedName>
        <fullName evidence="5">LacI family transcriptional regulator</fullName>
    </submittedName>
</protein>
<sequence length="342" mass="37858">MERKTTIHDIARELNTTAATVSRALNNHPSISAATKEMVRETAARLNYRQNKLASSLRSGRTHTIGVIIPSAEISFFGSVVHGIERVARSKGYRVLLFQSNEDPSCEAEGIEALLQSKVDGIIASVAKETTRYQHYLEVKERNIPLVLFDRVDDSLQVPSVVIDDYKGAYMATMHLIEQGYTRIAHISGQQHIKIFNDRLRGYADALRVRGLPVEDDLIAYGKVSVDSGRDCTDKLLSSAVPPDAIVAVEDFTALGAMQSIKRIGLHIPREIGLIGFANEAFSSYITPSLSTIDQQTIKMGEEAALLFLDLRKKKENGQTNAEKIVLDPVLLIRESSQRINV</sequence>
<dbReference type="Proteomes" id="UP000295807">
    <property type="component" value="Unassembled WGS sequence"/>
</dbReference>
<proteinExistence type="predicted"/>
<dbReference type="CDD" id="cd01392">
    <property type="entry name" value="HTH_LacI"/>
    <property type="match status" value="1"/>
</dbReference>
<dbReference type="GO" id="GO:0003700">
    <property type="term" value="F:DNA-binding transcription factor activity"/>
    <property type="evidence" value="ECO:0007669"/>
    <property type="project" value="TreeGrafter"/>
</dbReference>
<evidence type="ECO:0000256" key="1">
    <source>
        <dbReference type="ARBA" id="ARBA00023015"/>
    </source>
</evidence>
<dbReference type="EMBL" id="SMAD01000001">
    <property type="protein sequence ID" value="TCS90065.1"/>
    <property type="molecule type" value="Genomic_DNA"/>
</dbReference>
<evidence type="ECO:0000256" key="2">
    <source>
        <dbReference type="ARBA" id="ARBA00023125"/>
    </source>
</evidence>
<keyword evidence="6" id="KW-1185">Reference proteome</keyword>
<dbReference type="AlphaFoldDB" id="A0A4R3KWR2"/>
<organism evidence="5 6">
    <name type="scientific">Anseongella ginsenosidimutans</name>
    <dbReference type="NCBI Taxonomy" id="496056"/>
    <lineage>
        <taxon>Bacteria</taxon>
        <taxon>Pseudomonadati</taxon>
        <taxon>Bacteroidota</taxon>
        <taxon>Sphingobacteriia</taxon>
        <taxon>Sphingobacteriales</taxon>
        <taxon>Sphingobacteriaceae</taxon>
        <taxon>Anseongella</taxon>
    </lineage>
</organism>
<dbReference type="Pfam" id="PF00356">
    <property type="entry name" value="LacI"/>
    <property type="match status" value="1"/>
</dbReference>
<reference evidence="5 6" key="1">
    <citation type="submission" date="2019-03" db="EMBL/GenBank/DDBJ databases">
        <title>Genomic Encyclopedia of Type Strains, Phase IV (KMG-IV): sequencing the most valuable type-strain genomes for metagenomic binning, comparative biology and taxonomic classification.</title>
        <authorList>
            <person name="Goeker M."/>
        </authorList>
    </citation>
    <scope>NUCLEOTIDE SEQUENCE [LARGE SCALE GENOMIC DNA]</scope>
    <source>
        <strain evidence="5 6">DSM 21100</strain>
    </source>
</reference>
<gene>
    <name evidence="5" type="ORF">EDD80_101263</name>
</gene>
<comment type="caution">
    <text evidence="5">The sequence shown here is derived from an EMBL/GenBank/DDBJ whole genome shotgun (WGS) entry which is preliminary data.</text>
</comment>
<evidence type="ECO:0000256" key="3">
    <source>
        <dbReference type="ARBA" id="ARBA00023163"/>
    </source>
</evidence>
<dbReference type="Pfam" id="PF00532">
    <property type="entry name" value="Peripla_BP_1"/>
    <property type="match status" value="1"/>
</dbReference>
<feature type="domain" description="HTH lacI-type" evidence="4">
    <location>
        <begin position="5"/>
        <end position="59"/>
    </location>
</feature>
<evidence type="ECO:0000313" key="5">
    <source>
        <dbReference type="EMBL" id="TCS90065.1"/>
    </source>
</evidence>
<dbReference type="InterPro" id="IPR028082">
    <property type="entry name" value="Peripla_BP_I"/>
</dbReference>
<dbReference type="Gene3D" id="3.40.50.2300">
    <property type="match status" value="2"/>
</dbReference>
<dbReference type="PANTHER" id="PTHR30146:SF109">
    <property type="entry name" value="HTH-TYPE TRANSCRIPTIONAL REGULATOR GALS"/>
    <property type="match status" value="1"/>
</dbReference>
<dbReference type="CDD" id="cd06267">
    <property type="entry name" value="PBP1_LacI_sugar_binding-like"/>
    <property type="match status" value="1"/>
</dbReference>
<dbReference type="OrthoDB" id="9803256at2"/>
<dbReference type="RefSeq" id="WP_132127528.1">
    <property type="nucleotide sequence ID" value="NZ_CP042432.1"/>
</dbReference>